<feature type="domain" description="Adenosine deaminase" evidence="12">
    <location>
        <begin position="191"/>
        <end position="477"/>
    </location>
</feature>
<dbReference type="Pfam" id="PF00962">
    <property type="entry name" value="A_deaminase"/>
    <property type="match status" value="1"/>
</dbReference>
<keyword evidence="8 11" id="KW-0732">Signal</keyword>
<dbReference type="AlphaFoldDB" id="A0A8K0D2L1"/>
<dbReference type="OrthoDB" id="7202371at2759"/>
<evidence type="ECO:0000256" key="10">
    <source>
        <dbReference type="ARBA" id="ARBA00047764"/>
    </source>
</evidence>
<evidence type="ECO:0000313" key="14">
    <source>
        <dbReference type="EMBL" id="KAF2898265.1"/>
    </source>
</evidence>
<dbReference type="EC" id="3.5.4.4" evidence="4"/>
<comment type="similarity">
    <text evidence="3">Belongs to the metallo-dependent hydrolases superfamily. Adenosine and AMP deaminases family. ADGF subfamily.</text>
</comment>
<proteinExistence type="inferred from homology"/>
<keyword evidence="7" id="KW-0479">Metal-binding</keyword>
<dbReference type="CDD" id="cd01321">
    <property type="entry name" value="ADGF"/>
    <property type="match status" value="1"/>
</dbReference>
<evidence type="ECO:0000313" key="15">
    <source>
        <dbReference type="Proteomes" id="UP000801492"/>
    </source>
</evidence>
<dbReference type="GO" id="GO:0046103">
    <property type="term" value="P:inosine biosynthetic process"/>
    <property type="evidence" value="ECO:0007669"/>
    <property type="project" value="TreeGrafter"/>
</dbReference>
<comment type="subcellular location">
    <subcellularLocation>
        <location evidence="2">Secreted</location>
    </subcellularLocation>
</comment>
<organism evidence="14 15">
    <name type="scientific">Ignelater luminosus</name>
    <name type="common">Cucubano</name>
    <name type="synonym">Pyrophorus luminosus</name>
    <dbReference type="NCBI Taxonomy" id="2038154"/>
    <lineage>
        <taxon>Eukaryota</taxon>
        <taxon>Metazoa</taxon>
        <taxon>Ecdysozoa</taxon>
        <taxon>Arthropoda</taxon>
        <taxon>Hexapoda</taxon>
        <taxon>Insecta</taxon>
        <taxon>Pterygota</taxon>
        <taxon>Neoptera</taxon>
        <taxon>Endopterygota</taxon>
        <taxon>Coleoptera</taxon>
        <taxon>Polyphaga</taxon>
        <taxon>Elateriformia</taxon>
        <taxon>Elateroidea</taxon>
        <taxon>Elateridae</taxon>
        <taxon>Agrypninae</taxon>
        <taxon>Pyrophorini</taxon>
        <taxon>Ignelater</taxon>
    </lineage>
</organism>
<dbReference type="InterPro" id="IPR006331">
    <property type="entry name" value="ADGF"/>
</dbReference>
<sequence length="501" mass="57614">MWRNILLVLLTFLLANLVCSDYLTTRNEILRAEKSLAIGGTLILTDKEKEANEILLRVKHKELQGVQEDITKFVPARHFLSIRKDVEKSKLFSIIQKLPKGASLHTHLSASVSLDYVFTQIVLLENLHGCVINGRLKLRFFEKGKTSNLCRWELIEDLRKKETTFDSWIKGQISLITDGNSQNVYNNINDIWKAFLGSFSTVYGMLTYTPVFQDYLYQALKELYEDKVFYVEFRINFSYLYELDGKIHNFEYILETFSEVVQKFKSEHPGFIGAKIIYAPNRNLNATELENTLNTYTSLQKLYPDVLAGFDLVGFEDTGKPLIEFYEQFQSFHNTTNFFFHAGETNWYGFDVDQNLIDAVMLGSKRIGHAYALVKHPKVLELVKQKDIAIEVSPISTQVLMFVDDLRNHPSSALIAQGFPIVICNDDPGKWGAKGLSYDWYMAIMGMASKDAGLEFLKQLALNSFKYSSLSETEKNQAIRDWTVAWGRFIEDLIKNKNSYL</sequence>
<evidence type="ECO:0000256" key="4">
    <source>
        <dbReference type="ARBA" id="ARBA00012784"/>
    </source>
</evidence>
<dbReference type="GO" id="GO:0005615">
    <property type="term" value="C:extracellular space"/>
    <property type="evidence" value="ECO:0007669"/>
    <property type="project" value="InterPro"/>
</dbReference>
<evidence type="ECO:0000256" key="1">
    <source>
        <dbReference type="ARBA" id="ARBA00001947"/>
    </source>
</evidence>
<feature type="chain" id="PRO_5035473492" description="Adenosine deaminase" evidence="11">
    <location>
        <begin position="21"/>
        <end position="501"/>
    </location>
</feature>
<dbReference type="InterPro" id="IPR001365">
    <property type="entry name" value="A_deaminase_dom"/>
</dbReference>
<dbReference type="InterPro" id="IPR032466">
    <property type="entry name" value="Metal_Hydrolase"/>
</dbReference>
<dbReference type="Proteomes" id="UP000801492">
    <property type="component" value="Unassembled WGS sequence"/>
</dbReference>
<keyword evidence="6" id="KW-0964">Secreted</keyword>
<dbReference type="Gene3D" id="3.20.20.140">
    <property type="entry name" value="Metal-dependent hydrolases"/>
    <property type="match status" value="1"/>
</dbReference>
<dbReference type="NCBIfam" id="TIGR01431">
    <property type="entry name" value="adm_rel"/>
    <property type="match status" value="1"/>
</dbReference>
<accession>A0A8K0D2L1</accession>
<evidence type="ECO:0000256" key="6">
    <source>
        <dbReference type="ARBA" id="ARBA00022525"/>
    </source>
</evidence>
<dbReference type="FunFam" id="3.20.20.140:FF:000017">
    <property type="entry name" value="Adenosine deaminase 2"/>
    <property type="match status" value="1"/>
</dbReference>
<evidence type="ECO:0000256" key="2">
    <source>
        <dbReference type="ARBA" id="ARBA00004613"/>
    </source>
</evidence>
<dbReference type="PANTHER" id="PTHR11409">
    <property type="entry name" value="ADENOSINE DEAMINASE"/>
    <property type="match status" value="1"/>
</dbReference>
<dbReference type="GO" id="GO:0006154">
    <property type="term" value="P:adenosine catabolic process"/>
    <property type="evidence" value="ECO:0007669"/>
    <property type="project" value="InterPro"/>
</dbReference>
<dbReference type="PANTHER" id="PTHR11409:SF39">
    <property type="entry name" value="ADENOSINE DEAMINASE 2"/>
    <property type="match status" value="1"/>
</dbReference>
<dbReference type="GO" id="GO:0046872">
    <property type="term" value="F:metal ion binding"/>
    <property type="evidence" value="ECO:0007669"/>
    <property type="project" value="UniProtKB-KW"/>
</dbReference>
<reference evidence="14" key="1">
    <citation type="submission" date="2019-08" db="EMBL/GenBank/DDBJ databases">
        <title>The genome of the North American firefly Photinus pyralis.</title>
        <authorList>
            <consortium name="Photinus pyralis genome working group"/>
            <person name="Fallon T.R."/>
            <person name="Sander Lower S.E."/>
            <person name="Weng J.-K."/>
        </authorList>
    </citation>
    <scope>NUCLEOTIDE SEQUENCE</scope>
    <source>
        <strain evidence="14">TRF0915ILg1</strain>
        <tissue evidence="14">Whole body</tissue>
    </source>
</reference>
<keyword evidence="9" id="KW-0378">Hydrolase</keyword>
<feature type="domain" description="Adenosine/AMP deaminase N-terminal" evidence="13">
    <location>
        <begin position="18"/>
        <end position="95"/>
    </location>
</feature>
<comment type="catalytic activity">
    <reaction evidence="10">
        <text>adenosine + H2O + H(+) = inosine + NH4(+)</text>
        <dbReference type="Rhea" id="RHEA:24408"/>
        <dbReference type="ChEBI" id="CHEBI:15377"/>
        <dbReference type="ChEBI" id="CHEBI:15378"/>
        <dbReference type="ChEBI" id="CHEBI:16335"/>
        <dbReference type="ChEBI" id="CHEBI:17596"/>
        <dbReference type="ChEBI" id="CHEBI:28938"/>
        <dbReference type="EC" id="3.5.4.4"/>
    </reaction>
</comment>
<evidence type="ECO:0000256" key="5">
    <source>
        <dbReference type="ARBA" id="ARBA00018099"/>
    </source>
</evidence>
<evidence type="ECO:0000256" key="8">
    <source>
        <dbReference type="ARBA" id="ARBA00022729"/>
    </source>
</evidence>
<evidence type="ECO:0000256" key="3">
    <source>
        <dbReference type="ARBA" id="ARBA00006083"/>
    </source>
</evidence>
<evidence type="ECO:0000259" key="13">
    <source>
        <dbReference type="Pfam" id="PF08451"/>
    </source>
</evidence>
<dbReference type="InterPro" id="IPR006330">
    <property type="entry name" value="Ado/ade_deaminase"/>
</dbReference>
<comment type="cofactor">
    <cofactor evidence="1">
        <name>Zn(2+)</name>
        <dbReference type="ChEBI" id="CHEBI:29105"/>
    </cofactor>
</comment>
<dbReference type="GO" id="GO:0004000">
    <property type="term" value="F:adenosine deaminase activity"/>
    <property type="evidence" value="ECO:0007669"/>
    <property type="project" value="InterPro"/>
</dbReference>
<keyword evidence="15" id="KW-1185">Reference proteome</keyword>
<comment type="caution">
    <text evidence="14">The sequence shown here is derived from an EMBL/GenBank/DDBJ whole genome shotgun (WGS) entry which is preliminary data.</text>
</comment>
<dbReference type="SUPFAM" id="SSF51556">
    <property type="entry name" value="Metallo-dependent hydrolases"/>
    <property type="match status" value="1"/>
</dbReference>
<evidence type="ECO:0000256" key="9">
    <source>
        <dbReference type="ARBA" id="ARBA00022801"/>
    </source>
</evidence>
<feature type="signal peptide" evidence="11">
    <location>
        <begin position="1"/>
        <end position="20"/>
    </location>
</feature>
<dbReference type="InterPro" id="IPR013659">
    <property type="entry name" value="A_deaminase_N"/>
</dbReference>
<gene>
    <name evidence="14" type="ORF">ILUMI_07906</name>
</gene>
<evidence type="ECO:0000259" key="12">
    <source>
        <dbReference type="Pfam" id="PF00962"/>
    </source>
</evidence>
<protein>
    <recommendedName>
        <fullName evidence="5">Adenosine deaminase</fullName>
        <ecNumber evidence="4">3.5.4.4</ecNumber>
    </recommendedName>
</protein>
<name>A0A8K0D2L1_IGNLU</name>
<dbReference type="Pfam" id="PF08451">
    <property type="entry name" value="A_deaminase_N"/>
    <property type="match status" value="1"/>
</dbReference>
<evidence type="ECO:0000256" key="11">
    <source>
        <dbReference type="SAM" id="SignalP"/>
    </source>
</evidence>
<dbReference type="EMBL" id="VTPC01003610">
    <property type="protein sequence ID" value="KAF2898265.1"/>
    <property type="molecule type" value="Genomic_DNA"/>
</dbReference>
<evidence type="ECO:0000256" key="7">
    <source>
        <dbReference type="ARBA" id="ARBA00022723"/>
    </source>
</evidence>